<dbReference type="Proteomes" id="UP000190896">
    <property type="component" value="Unassembled WGS sequence"/>
</dbReference>
<dbReference type="OrthoDB" id="8708422at2"/>
<comment type="caution">
    <text evidence="2">The sequence shown here is derived from an EMBL/GenBank/DDBJ whole genome shotgun (WGS) entry which is preliminary data.</text>
</comment>
<proteinExistence type="predicted"/>
<dbReference type="RefSeq" id="WP_078487165.1">
    <property type="nucleotide sequence ID" value="NZ_MPRJ01000039.1"/>
</dbReference>
<dbReference type="InterPro" id="IPR002826">
    <property type="entry name" value="MptE-like"/>
</dbReference>
<evidence type="ECO:0000259" key="1">
    <source>
        <dbReference type="Pfam" id="PF01973"/>
    </source>
</evidence>
<protein>
    <recommendedName>
        <fullName evidence="1">6-hydroxymethylpterin diphosphokinase MptE-like domain-containing protein</fullName>
    </recommendedName>
</protein>
<name>A0A1T2KUA6_9GAMM</name>
<gene>
    <name evidence="2" type="ORF">BOW51_07190</name>
</gene>
<accession>A0A1T2KUA6</accession>
<dbReference type="PANTHER" id="PTHR41786:SF1">
    <property type="entry name" value="6-HYDROXYMETHYLPTERIN DIPHOSPHOKINASE MPTE-LIKE DOMAIN-CONTAINING PROTEIN"/>
    <property type="match status" value="1"/>
</dbReference>
<organism evidence="2 3">
    <name type="scientific">Solemya velesiana gill symbiont</name>
    <dbReference type="NCBI Taxonomy" id="1918948"/>
    <lineage>
        <taxon>Bacteria</taxon>
        <taxon>Pseudomonadati</taxon>
        <taxon>Pseudomonadota</taxon>
        <taxon>Gammaproteobacteria</taxon>
        <taxon>sulfur-oxidizing symbionts</taxon>
    </lineage>
</organism>
<keyword evidence="3" id="KW-1185">Reference proteome</keyword>
<evidence type="ECO:0000313" key="3">
    <source>
        <dbReference type="Proteomes" id="UP000190896"/>
    </source>
</evidence>
<reference evidence="2 3" key="1">
    <citation type="submission" date="2016-11" db="EMBL/GenBank/DDBJ databases">
        <title>Mixed transmission modes and dynamic genome evolution in an obligate animal-bacterial symbiosis.</title>
        <authorList>
            <person name="Russell S.L."/>
            <person name="Corbett-Detig R.B."/>
            <person name="Cavanaugh C.M."/>
        </authorList>
    </citation>
    <scope>NUCLEOTIDE SEQUENCE [LARGE SCALE GENOMIC DNA]</scope>
    <source>
        <strain evidence="2">Se-Cadez</strain>
    </source>
</reference>
<dbReference type="PANTHER" id="PTHR41786">
    <property type="entry name" value="MOTILITY ACCESSORY FACTOR MAF"/>
    <property type="match status" value="1"/>
</dbReference>
<dbReference type="EMBL" id="MPRJ01000039">
    <property type="protein sequence ID" value="OOZ36448.1"/>
    <property type="molecule type" value="Genomic_DNA"/>
</dbReference>
<sequence>MYNNDNFASPAISIIRSRWPKIWRQLENSPHWDDIQVDGEKTHPTFICDGIHLASAYDPDAEAKLQLGNVPADATSLRLYGVGMGYLPRHLLENHNTLDRLEVYIFNTSLFRELLNWIDQSDWLGDKRIELKIPSRDEKPARPWVVTPTCLQLADEHAGRLRDHLAIEINRANLEAFHGRRRTIETQQLQDNLQLIERDGDVAELFGILANDPREIVVAGAGPSLNKLTSRIAEKKRLGALLIAVDSALRPLLHDGVKPDIVVTIDPLRDGILPNFQIDLTPLHETVLVYYPTSHLDALNAWPFRRMTAYSNHEFYQEIRKSHPKGVLLTFGSVIHCAIDLAVKMGTRNIALAGADFSFPSGKSHAEGAPHCRNVLDLNAQQADRYWVFNHAGDKVPSKPNMISYLRDLEEYIRHHPQVEFTNLSRDGAHIEGTHYDEGQP</sequence>
<evidence type="ECO:0000313" key="2">
    <source>
        <dbReference type="EMBL" id="OOZ36448.1"/>
    </source>
</evidence>
<feature type="domain" description="6-hydroxymethylpterin diphosphokinase MptE-like" evidence="1">
    <location>
        <begin position="190"/>
        <end position="360"/>
    </location>
</feature>
<dbReference type="AlphaFoldDB" id="A0A1T2KUA6"/>
<dbReference type="Pfam" id="PF01973">
    <property type="entry name" value="MptE-like"/>
    <property type="match status" value="1"/>
</dbReference>